<keyword evidence="1" id="KW-0804">Transcription</keyword>
<dbReference type="InterPro" id="IPR036390">
    <property type="entry name" value="WH_DNA-bd_sf"/>
</dbReference>
<organism evidence="2 3">
    <name type="scientific">Magnetospirillum aberrantis SpK</name>
    <dbReference type="NCBI Taxonomy" id="908842"/>
    <lineage>
        <taxon>Bacteria</taxon>
        <taxon>Pseudomonadati</taxon>
        <taxon>Pseudomonadota</taxon>
        <taxon>Alphaproteobacteria</taxon>
        <taxon>Rhodospirillales</taxon>
        <taxon>Rhodospirillaceae</taxon>
        <taxon>Magnetospirillum</taxon>
    </lineage>
</organism>
<dbReference type="NCBIfam" id="NF045678">
    <property type="entry name" value="TransRegIrrA"/>
    <property type="match status" value="1"/>
</dbReference>
<keyword evidence="1" id="KW-0805">Transcription regulation</keyword>
<dbReference type="AlphaFoldDB" id="A0A7C9QUJ2"/>
<dbReference type="GO" id="GO:0045892">
    <property type="term" value="P:negative regulation of DNA-templated transcription"/>
    <property type="evidence" value="ECO:0007669"/>
    <property type="project" value="TreeGrafter"/>
</dbReference>
<keyword evidence="1" id="KW-0408">Iron</keyword>
<dbReference type="PANTHER" id="PTHR33202">
    <property type="entry name" value="ZINC UPTAKE REGULATION PROTEIN"/>
    <property type="match status" value="1"/>
</dbReference>
<dbReference type="GO" id="GO:0008270">
    <property type="term" value="F:zinc ion binding"/>
    <property type="evidence" value="ECO:0007669"/>
    <property type="project" value="TreeGrafter"/>
</dbReference>
<keyword evidence="1" id="KW-0862">Zinc</keyword>
<keyword evidence="1" id="KW-0479">Metal-binding</keyword>
<dbReference type="CDD" id="cd07153">
    <property type="entry name" value="Fur_like"/>
    <property type="match status" value="1"/>
</dbReference>
<dbReference type="PANTHER" id="PTHR33202:SF7">
    <property type="entry name" value="FERRIC UPTAKE REGULATION PROTEIN"/>
    <property type="match status" value="1"/>
</dbReference>
<dbReference type="InterPro" id="IPR036388">
    <property type="entry name" value="WH-like_DNA-bd_sf"/>
</dbReference>
<dbReference type="SUPFAM" id="SSF46785">
    <property type="entry name" value="Winged helix' DNA-binding domain"/>
    <property type="match status" value="1"/>
</dbReference>
<dbReference type="EMBL" id="JAAIYP010000037">
    <property type="protein sequence ID" value="NFV80419.1"/>
    <property type="molecule type" value="Genomic_DNA"/>
</dbReference>
<proteinExistence type="inferred from homology"/>
<keyword evidence="1" id="KW-0238">DNA-binding</keyword>
<evidence type="ECO:0000256" key="1">
    <source>
        <dbReference type="RuleBase" id="RU364037"/>
    </source>
</evidence>
<keyword evidence="1" id="KW-0963">Cytoplasm</keyword>
<sequence>MHCNDEAVLRTAQIRPTRQRLTILRLIREGGHRHLTPDSLYQEALSSGVRLSLATVYNTLHEFAQGGLVKHVAVGDRSWFCTNTADHHHFYDVQTGRVQDIPGPQPRVLDLPPPPVGMEVEGVDVIVRLRKAS</sequence>
<comment type="subunit">
    <text evidence="1">Homodimer.</text>
</comment>
<comment type="subcellular location">
    <subcellularLocation>
        <location evidence="1">Cytoplasm</location>
    </subcellularLocation>
</comment>
<dbReference type="RefSeq" id="WP_163678657.1">
    <property type="nucleotide sequence ID" value="NZ_JAAIYP010000037.1"/>
</dbReference>
<keyword evidence="1" id="KW-0678">Repressor</keyword>
<dbReference type="GO" id="GO:1900376">
    <property type="term" value="P:regulation of secondary metabolite biosynthetic process"/>
    <property type="evidence" value="ECO:0007669"/>
    <property type="project" value="TreeGrafter"/>
</dbReference>
<reference evidence="2 3" key="1">
    <citation type="submission" date="2020-02" db="EMBL/GenBank/DDBJ databases">
        <authorList>
            <person name="Dziuba M."/>
            <person name="Kuznetsov B."/>
            <person name="Mardanov A."/>
            <person name="Ravin N."/>
            <person name="Grouzdev D."/>
        </authorList>
    </citation>
    <scope>NUCLEOTIDE SEQUENCE [LARGE SCALE GENOMIC DNA]</scope>
    <source>
        <strain evidence="2 3">SpK</strain>
    </source>
</reference>
<dbReference type="GO" id="GO:0003700">
    <property type="term" value="F:DNA-binding transcription factor activity"/>
    <property type="evidence" value="ECO:0007669"/>
    <property type="project" value="UniProtKB-UniRule"/>
</dbReference>
<accession>A0A7C9QUJ2</accession>
<dbReference type="GO" id="GO:0000976">
    <property type="term" value="F:transcription cis-regulatory region binding"/>
    <property type="evidence" value="ECO:0007669"/>
    <property type="project" value="TreeGrafter"/>
</dbReference>
<protein>
    <recommendedName>
        <fullName evidence="1">Ferric uptake regulation protein</fullName>
    </recommendedName>
</protein>
<dbReference type="Pfam" id="PF01475">
    <property type="entry name" value="FUR"/>
    <property type="match status" value="1"/>
</dbReference>
<comment type="caution">
    <text evidence="2">The sequence shown here is derived from an EMBL/GenBank/DDBJ whole genome shotgun (WGS) entry which is preliminary data.</text>
</comment>
<evidence type="ECO:0000313" key="2">
    <source>
        <dbReference type="EMBL" id="NFV80419.1"/>
    </source>
</evidence>
<comment type="similarity">
    <text evidence="1">Belongs to the Fur family.</text>
</comment>
<evidence type="ECO:0000313" key="3">
    <source>
        <dbReference type="Proteomes" id="UP000480684"/>
    </source>
</evidence>
<name>A0A7C9QUJ2_9PROT</name>
<dbReference type="Gene3D" id="1.10.10.10">
    <property type="entry name" value="Winged helix-like DNA-binding domain superfamily/Winged helix DNA-binding domain"/>
    <property type="match status" value="1"/>
</dbReference>
<keyword evidence="3" id="KW-1185">Reference proteome</keyword>
<dbReference type="Proteomes" id="UP000480684">
    <property type="component" value="Unassembled WGS sequence"/>
</dbReference>
<dbReference type="GO" id="GO:0005737">
    <property type="term" value="C:cytoplasm"/>
    <property type="evidence" value="ECO:0007669"/>
    <property type="project" value="UniProtKB-SubCell"/>
</dbReference>
<gene>
    <name evidence="1" type="primary">fur</name>
    <name evidence="2" type="ORF">G4223_09890</name>
</gene>
<dbReference type="InterPro" id="IPR002481">
    <property type="entry name" value="FUR"/>
</dbReference>